<organism evidence="13 14">
    <name type="scientific">Collimonas arenae</name>
    <dbReference type="NCBI Taxonomy" id="279058"/>
    <lineage>
        <taxon>Bacteria</taxon>
        <taxon>Pseudomonadati</taxon>
        <taxon>Pseudomonadota</taxon>
        <taxon>Betaproteobacteria</taxon>
        <taxon>Burkholderiales</taxon>
        <taxon>Oxalobacteraceae</taxon>
        <taxon>Collimonas</taxon>
    </lineage>
</organism>
<dbReference type="InterPro" id="IPR005907">
    <property type="entry name" value="G1P_thy_trans_s"/>
</dbReference>
<dbReference type="PANTHER" id="PTHR43532">
    <property type="entry name" value="GLUCOSE-1-PHOSPHATE THYMIDYLYLTRANSFERASE"/>
    <property type="match status" value="1"/>
</dbReference>
<dbReference type="GO" id="GO:0046872">
    <property type="term" value="F:metal ion binding"/>
    <property type="evidence" value="ECO:0007669"/>
    <property type="project" value="UniProtKB-KW"/>
</dbReference>
<evidence type="ECO:0000256" key="7">
    <source>
        <dbReference type="ARBA" id="ARBA00022723"/>
    </source>
</evidence>
<evidence type="ECO:0000256" key="2">
    <source>
        <dbReference type="ARBA" id="ARBA00010480"/>
    </source>
</evidence>
<keyword evidence="7 11" id="KW-0479">Metal-binding</keyword>
<evidence type="ECO:0000256" key="11">
    <source>
        <dbReference type="RuleBase" id="RU003706"/>
    </source>
</evidence>
<evidence type="ECO:0000313" key="13">
    <source>
        <dbReference type="EMBL" id="AMP08577.1"/>
    </source>
</evidence>
<proteinExistence type="inferred from homology"/>
<dbReference type="EMBL" id="CP013235">
    <property type="protein sequence ID" value="AMP08577.1"/>
    <property type="molecule type" value="Genomic_DNA"/>
</dbReference>
<dbReference type="Proteomes" id="UP000071778">
    <property type="component" value="Chromosome"/>
</dbReference>
<comment type="cofactor">
    <cofactor evidence="1">
        <name>Mg(2+)</name>
        <dbReference type="ChEBI" id="CHEBI:18420"/>
    </cofactor>
</comment>
<dbReference type="Pfam" id="PF00483">
    <property type="entry name" value="NTP_transferase"/>
    <property type="match status" value="1"/>
</dbReference>
<evidence type="ECO:0000256" key="9">
    <source>
        <dbReference type="ARBA" id="ARBA00037065"/>
    </source>
</evidence>
<sequence length="299" mass="33242">MTTSTSPSRKGIILAGGSGTRLYPVTMAVSKQLLPVYDKPMIYYPLTTLMLAGIREILIISTPQDTPRFKELLGDGRQWGIELSYAVQPTPDGLAQAFIIGRDFVGDSPSALILGDNIYYGHDFENQLRAASARTEGSTVFAYHVHDPERYGVVEFDDQRCAVSLEEKPALPKSNYAVTGLYFYDRQVCDIAAGIKPSQRGELEITDVNRVYLENNQLNVELMGRGMAWLDTGTHESLLEAGQFIATIENRQGLKVACPEEIAYRKGYINAAQLDALAQPLKKNGYGQYLMRLLKDKVY</sequence>
<evidence type="ECO:0000256" key="3">
    <source>
        <dbReference type="ARBA" id="ARBA00011881"/>
    </source>
</evidence>
<keyword evidence="6 11" id="KW-0548">Nucleotidyltransferase</keyword>
<evidence type="ECO:0000256" key="5">
    <source>
        <dbReference type="ARBA" id="ARBA00022679"/>
    </source>
</evidence>
<reference evidence="13 14" key="1">
    <citation type="submission" date="2015-11" db="EMBL/GenBank/DDBJ databases">
        <title>Exploring the genomic traits of fungus-feeding bacterial genus Collimonas.</title>
        <authorList>
            <person name="Song C."/>
            <person name="Schmidt R."/>
            <person name="de Jager V."/>
            <person name="Krzyzanowska D."/>
            <person name="Jongedijk E."/>
            <person name="Cankar K."/>
            <person name="Beekwilder J."/>
            <person name="van Veen A."/>
            <person name="de Boer W."/>
            <person name="van Veen J.A."/>
            <person name="Garbeva P."/>
        </authorList>
    </citation>
    <scope>NUCLEOTIDE SEQUENCE [LARGE SCALE GENOMIC DNA]</scope>
    <source>
        <strain evidence="13 14">Ter282</strain>
    </source>
</reference>
<comment type="catalytic activity">
    <reaction evidence="10 11">
        <text>dTTP + alpha-D-glucose 1-phosphate + H(+) = dTDP-alpha-D-glucose + diphosphate</text>
        <dbReference type="Rhea" id="RHEA:15225"/>
        <dbReference type="ChEBI" id="CHEBI:15378"/>
        <dbReference type="ChEBI" id="CHEBI:33019"/>
        <dbReference type="ChEBI" id="CHEBI:37568"/>
        <dbReference type="ChEBI" id="CHEBI:57477"/>
        <dbReference type="ChEBI" id="CHEBI:58601"/>
        <dbReference type="EC" id="2.7.7.24"/>
    </reaction>
</comment>
<dbReference type="OrthoDB" id="9803871at2"/>
<evidence type="ECO:0000256" key="10">
    <source>
        <dbReference type="ARBA" id="ARBA00049336"/>
    </source>
</evidence>
<dbReference type="InterPro" id="IPR029044">
    <property type="entry name" value="Nucleotide-diphossugar_trans"/>
</dbReference>
<evidence type="ECO:0000256" key="8">
    <source>
        <dbReference type="ARBA" id="ARBA00022842"/>
    </source>
</evidence>
<comment type="similarity">
    <text evidence="2 11">Belongs to the glucose-1-phosphate thymidylyltransferase family.</text>
</comment>
<accession>A0A127PLN5</accession>
<dbReference type="FunFam" id="3.90.550.10:FF:000023">
    <property type="entry name" value="Glucose-1-phosphate thymidylyltransferase"/>
    <property type="match status" value="1"/>
</dbReference>
<comment type="function">
    <text evidence="9 11">Catalyzes the formation of dTDP-glucose, from dTTP and glucose 1-phosphate, as well as its pyrophosphorolysis.</text>
</comment>
<dbReference type="PANTHER" id="PTHR43532:SF1">
    <property type="entry name" value="GLUCOSE-1-PHOSPHATE THYMIDYLYLTRANSFERASE 1"/>
    <property type="match status" value="1"/>
</dbReference>
<dbReference type="NCBIfam" id="TIGR01207">
    <property type="entry name" value="rmlA"/>
    <property type="match status" value="1"/>
</dbReference>
<dbReference type="RefSeq" id="WP_061532323.1">
    <property type="nucleotide sequence ID" value="NZ_CP013233.1"/>
</dbReference>
<comment type="subunit">
    <text evidence="3">Homotetramer.</text>
</comment>
<dbReference type="Gene3D" id="3.90.550.10">
    <property type="entry name" value="Spore Coat Polysaccharide Biosynthesis Protein SpsA, Chain A"/>
    <property type="match status" value="1"/>
</dbReference>
<keyword evidence="14" id="KW-1185">Reference proteome</keyword>
<dbReference type="PATRIC" id="fig|279058.17.peg.843"/>
<dbReference type="CDD" id="cd02538">
    <property type="entry name" value="G1P_TT_short"/>
    <property type="match status" value="1"/>
</dbReference>
<gene>
    <name evidence="13" type="primary">rfbA</name>
    <name evidence="13" type="ORF">CAter282_0774</name>
</gene>
<dbReference type="GO" id="GO:0008879">
    <property type="term" value="F:glucose-1-phosphate thymidylyltransferase activity"/>
    <property type="evidence" value="ECO:0007669"/>
    <property type="project" value="UniProtKB-EC"/>
</dbReference>
<name>A0A127PLN5_9BURK</name>
<evidence type="ECO:0000256" key="4">
    <source>
        <dbReference type="ARBA" id="ARBA00012461"/>
    </source>
</evidence>
<dbReference type="AlphaFoldDB" id="A0A127PLN5"/>
<dbReference type="EC" id="2.7.7.24" evidence="4 11"/>
<dbReference type="SUPFAM" id="SSF53448">
    <property type="entry name" value="Nucleotide-diphospho-sugar transferases"/>
    <property type="match status" value="1"/>
</dbReference>
<protein>
    <recommendedName>
        <fullName evidence="4 11">Glucose-1-phosphate thymidylyltransferase</fullName>
        <ecNumber evidence="4 11">2.7.7.24</ecNumber>
    </recommendedName>
</protein>
<evidence type="ECO:0000256" key="1">
    <source>
        <dbReference type="ARBA" id="ARBA00001946"/>
    </source>
</evidence>
<keyword evidence="5 11" id="KW-0808">Transferase</keyword>
<dbReference type="InterPro" id="IPR005835">
    <property type="entry name" value="NTP_transferase_dom"/>
</dbReference>
<evidence type="ECO:0000259" key="12">
    <source>
        <dbReference type="Pfam" id="PF00483"/>
    </source>
</evidence>
<feature type="domain" description="Nucleotidyl transferase" evidence="12">
    <location>
        <begin position="10"/>
        <end position="246"/>
    </location>
</feature>
<keyword evidence="8 11" id="KW-0460">Magnesium</keyword>
<evidence type="ECO:0000313" key="14">
    <source>
        <dbReference type="Proteomes" id="UP000071778"/>
    </source>
</evidence>
<evidence type="ECO:0000256" key="6">
    <source>
        <dbReference type="ARBA" id="ARBA00022695"/>
    </source>
</evidence>